<keyword evidence="2" id="KW-0732">Signal</keyword>
<dbReference type="Pfam" id="PF03401">
    <property type="entry name" value="TctC"/>
    <property type="match status" value="1"/>
</dbReference>
<sequence>MSTLFRSARFAMLPLAACCLGAPAFAQNYPNKPITMVVPFTAGSATDVVARVVGEYMAKDLGQPVITENRPGAGGTIGSNVVAKAEPDGYTLLIQSSAHAANPALYDKLPYDTLADFAGITTLATLPNVLITSSSSGYKSVADLVSAAKKKPGQLNYASAGSGSATHINAEKFRAQAQFDALHIPYKGTPQAVIETVTKRVDFMFAPLVSVVPQIKDGKLLPLAVGTAKRTPLLPDVPTTIEAGVAASDFNFWVGMLVPAKTPPEIIKKIHGSVSKALDSTEVKARFASLGADALKMSPSQFDNFIKQEKAELGALIKKAGVKAE</sequence>
<evidence type="ECO:0000313" key="4">
    <source>
        <dbReference type="Proteomes" id="UP000197535"/>
    </source>
</evidence>
<keyword evidence="4" id="KW-1185">Reference proteome</keyword>
<dbReference type="OrthoDB" id="8678477at2"/>
<evidence type="ECO:0000313" key="3">
    <source>
        <dbReference type="EMBL" id="OWW20969.1"/>
    </source>
</evidence>
<feature type="signal peptide" evidence="2">
    <location>
        <begin position="1"/>
        <end position="26"/>
    </location>
</feature>
<dbReference type="CDD" id="cd13578">
    <property type="entry name" value="PBP2_Bug27"/>
    <property type="match status" value="1"/>
</dbReference>
<dbReference type="PANTHER" id="PTHR42928">
    <property type="entry name" value="TRICARBOXYLATE-BINDING PROTEIN"/>
    <property type="match status" value="1"/>
</dbReference>
<accession>A0A254TE75</accession>
<dbReference type="AlphaFoldDB" id="A0A254TE75"/>
<dbReference type="EMBL" id="LSTO01000001">
    <property type="protein sequence ID" value="OWW20969.1"/>
    <property type="molecule type" value="Genomic_DNA"/>
</dbReference>
<dbReference type="Gene3D" id="3.40.190.10">
    <property type="entry name" value="Periplasmic binding protein-like II"/>
    <property type="match status" value="1"/>
</dbReference>
<dbReference type="InterPro" id="IPR042100">
    <property type="entry name" value="Bug_dom1"/>
</dbReference>
<reference evidence="3 4" key="1">
    <citation type="submission" date="2016-02" db="EMBL/GenBank/DDBJ databases">
        <authorList>
            <person name="Wen L."/>
            <person name="He K."/>
            <person name="Yang H."/>
        </authorList>
    </citation>
    <scope>NUCLEOTIDE SEQUENCE [LARGE SCALE GENOMIC DNA]</scope>
    <source>
        <strain evidence="3 4">TSA40</strain>
    </source>
</reference>
<gene>
    <name evidence="3" type="ORF">AYR66_17340</name>
</gene>
<dbReference type="PANTHER" id="PTHR42928:SF5">
    <property type="entry name" value="BLR1237 PROTEIN"/>
    <property type="match status" value="1"/>
</dbReference>
<dbReference type="RefSeq" id="WP_088707824.1">
    <property type="nucleotide sequence ID" value="NZ_LSTO01000001.1"/>
</dbReference>
<evidence type="ECO:0000256" key="2">
    <source>
        <dbReference type="SAM" id="SignalP"/>
    </source>
</evidence>
<name>A0A254TE75_9BURK</name>
<organism evidence="3 4">
    <name type="scientific">Noviherbaspirillum denitrificans</name>
    <dbReference type="NCBI Taxonomy" id="1968433"/>
    <lineage>
        <taxon>Bacteria</taxon>
        <taxon>Pseudomonadati</taxon>
        <taxon>Pseudomonadota</taxon>
        <taxon>Betaproteobacteria</taxon>
        <taxon>Burkholderiales</taxon>
        <taxon>Oxalobacteraceae</taxon>
        <taxon>Noviherbaspirillum</taxon>
    </lineage>
</organism>
<comment type="similarity">
    <text evidence="1">Belongs to the UPF0065 (bug) family.</text>
</comment>
<dbReference type="Proteomes" id="UP000197535">
    <property type="component" value="Unassembled WGS sequence"/>
</dbReference>
<evidence type="ECO:0000256" key="1">
    <source>
        <dbReference type="ARBA" id="ARBA00006987"/>
    </source>
</evidence>
<feature type="chain" id="PRO_5012151710" evidence="2">
    <location>
        <begin position="27"/>
        <end position="325"/>
    </location>
</feature>
<proteinExistence type="inferred from homology"/>
<dbReference type="Gene3D" id="3.40.190.150">
    <property type="entry name" value="Bordetella uptake gene, domain 1"/>
    <property type="match status" value="1"/>
</dbReference>
<comment type="caution">
    <text evidence="3">The sequence shown here is derived from an EMBL/GenBank/DDBJ whole genome shotgun (WGS) entry which is preliminary data.</text>
</comment>
<dbReference type="InterPro" id="IPR005064">
    <property type="entry name" value="BUG"/>
</dbReference>
<dbReference type="SUPFAM" id="SSF53850">
    <property type="entry name" value="Periplasmic binding protein-like II"/>
    <property type="match status" value="1"/>
</dbReference>
<dbReference type="PIRSF" id="PIRSF017082">
    <property type="entry name" value="YflP"/>
    <property type="match status" value="1"/>
</dbReference>
<protein>
    <submittedName>
        <fullName evidence="3">LacI family transcriptional regulator</fullName>
    </submittedName>
</protein>